<accession>A0A242N1N0</accession>
<proteinExistence type="predicted"/>
<reference evidence="1 2" key="1">
    <citation type="submission" date="2017-03" db="EMBL/GenBank/DDBJ databases">
        <title>Genome analysis of strain PAMC 26577.</title>
        <authorList>
            <person name="Oh H.-M."/>
            <person name="Yang J.-A."/>
        </authorList>
    </citation>
    <scope>NUCLEOTIDE SEQUENCE [LARGE SCALE GENOMIC DNA]</scope>
    <source>
        <strain evidence="1 2">PAMC 26577</strain>
    </source>
</reference>
<dbReference type="EMBL" id="NBTZ01000031">
    <property type="protein sequence ID" value="OTP77284.1"/>
    <property type="molecule type" value="Genomic_DNA"/>
</dbReference>
<evidence type="ECO:0000313" key="2">
    <source>
        <dbReference type="Proteomes" id="UP000195221"/>
    </source>
</evidence>
<dbReference type="AlphaFoldDB" id="A0A242N1N0"/>
<organism evidence="1 2">
    <name type="scientific">Caballeronia sordidicola</name>
    <name type="common">Burkholderia sordidicola</name>
    <dbReference type="NCBI Taxonomy" id="196367"/>
    <lineage>
        <taxon>Bacteria</taxon>
        <taxon>Pseudomonadati</taxon>
        <taxon>Pseudomonadota</taxon>
        <taxon>Betaproteobacteria</taxon>
        <taxon>Burkholderiales</taxon>
        <taxon>Burkholderiaceae</taxon>
        <taxon>Caballeronia</taxon>
    </lineage>
</organism>
<comment type="caution">
    <text evidence="1">The sequence shown here is derived from an EMBL/GenBank/DDBJ whole genome shotgun (WGS) entry which is preliminary data.</text>
</comment>
<evidence type="ECO:0000313" key="1">
    <source>
        <dbReference type="EMBL" id="OTP77284.1"/>
    </source>
</evidence>
<gene>
    <name evidence="1" type="ORF">PAMC26577_08480</name>
</gene>
<sequence length="86" mass="9740">MAKTLSFERTVDVNGEHVALKLFKVSRGYSLERRIVEIDDAASVQILLIGSLKDLTRFASADPYSSQLMPLYNEIRHRLTDDGLED</sequence>
<dbReference type="Proteomes" id="UP000195221">
    <property type="component" value="Unassembled WGS sequence"/>
</dbReference>
<protein>
    <submittedName>
        <fullName evidence="1">Uncharacterized protein</fullName>
    </submittedName>
</protein>
<dbReference type="RefSeq" id="WP_075358523.1">
    <property type="nucleotide sequence ID" value="NZ_MSRG01000030.1"/>
</dbReference>
<name>A0A242N1N0_CABSO</name>